<dbReference type="PATRIC" id="fig|1179773.3.peg.1236"/>
<sequence>MQTILELHRRSLAAIQPIVAGVRPTDLHRPTPCAGWDLTALLAHMIGQDHGFAAAVLADVGEEAFAPREPSTSAHEAGLAVVAAAFAAADPDRRVLLAEFEGRRFPLRNVIGFHLIDTLVHGWDVAVAVGGKLDYDDDLVAAALEQAELVPDGPMRTAPGAAFAPVLPIAADSTGWNRTLALLGRDPDWTA</sequence>
<reference evidence="2 3" key="1">
    <citation type="journal article" date="2012" name="BMC Genomics">
        <title>Complete genome sequence of Saccharothrix espanaensis DSM 44229T and comparison to the other completely sequenced Pseudonocardiaceae.</title>
        <authorList>
            <person name="Strobel T."/>
            <person name="Al-Dilaimi A."/>
            <person name="Blom J."/>
            <person name="Gessner A."/>
            <person name="Kalinowski J."/>
            <person name="Luzhetska M."/>
            <person name="Puhler A."/>
            <person name="Szczepanowski R."/>
            <person name="Bechthold A."/>
            <person name="Ruckert C."/>
        </authorList>
    </citation>
    <scope>NUCLEOTIDE SEQUENCE [LARGE SCALE GENOMIC DNA]</scope>
    <source>
        <strain evidence="3">ATCC 51144 / DSM 44229 / JCM 9112 / NBRC 15066 / NRRL 15764</strain>
    </source>
</reference>
<dbReference type="EMBL" id="HE804045">
    <property type="protein sequence ID" value="CCH28554.1"/>
    <property type="molecule type" value="Genomic_DNA"/>
</dbReference>
<dbReference type="eggNOG" id="COG1576">
    <property type="taxonomic scope" value="Bacteria"/>
</dbReference>
<evidence type="ECO:0000259" key="1">
    <source>
        <dbReference type="Pfam" id="PF11716"/>
    </source>
</evidence>
<feature type="domain" description="Mycothiol-dependent maleylpyruvate isomerase metal-binding" evidence="1">
    <location>
        <begin position="10"/>
        <end position="126"/>
    </location>
</feature>
<dbReference type="InterPro" id="IPR017520">
    <property type="entry name" value="CHP03086"/>
</dbReference>
<dbReference type="STRING" id="1179773.BN6_12280"/>
<evidence type="ECO:0000313" key="2">
    <source>
        <dbReference type="EMBL" id="CCH28554.1"/>
    </source>
</evidence>
<keyword evidence="3" id="KW-1185">Reference proteome</keyword>
<dbReference type="InterPro" id="IPR024344">
    <property type="entry name" value="MDMPI_metal-binding"/>
</dbReference>
<dbReference type="NCBIfam" id="TIGR03083">
    <property type="entry name" value="maleylpyruvate isomerase family mycothiol-dependent enzyme"/>
    <property type="match status" value="1"/>
</dbReference>
<proteinExistence type="predicted"/>
<dbReference type="OrthoDB" id="5185819at2"/>
<dbReference type="RefSeq" id="WP_015098667.1">
    <property type="nucleotide sequence ID" value="NC_019673.1"/>
</dbReference>
<dbReference type="Gene3D" id="1.20.120.450">
    <property type="entry name" value="dinb family like domain"/>
    <property type="match status" value="1"/>
</dbReference>
<gene>
    <name evidence="2" type="ordered locus">BN6_12280</name>
</gene>
<dbReference type="SUPFAM" id="SSF109854">
    <property type="entry name" value="DinB/YfiT-like putative metalloenzymes"/>
    <property type="match status" value="1"/>
</dbReference>
<dbReference type="Proteomes" id="UP000006281">
    <property type="component" value="Chromosome"/>
</dbReference>
<dbReference type="NCBIfam" id="TIGR03086">
    <property type="entry name" value="TIGR03086 family metal-binding protein"/>
    <property type="match status" value="1"/>
</dbReference>
<dbReference type="GO" id="GO:0046872">
    <property type="term" value="F:metal ion binding"/>
    <property type="evidence" value="ECO:0007669"/>
    <property type="project" value="InterPro"/>
</dbReference>
<dbReference type="BioCyc" id="SESP1179773:BN6_RS06040-MONOMER"/>
<name>K0JUU5_SACES</name>
<dbReference type="AlphaFoldDB" id="K0JUU5"/>
<dbReference type="InterPro" id="IPR034660">
    <property type="entry name" value="DinB/YfiT-like"/>
</dbReference>
<dbReference type="InterPro" id="IPR017517">
    <property type="entry name" value="Maleyloyr_isom"/>
</dbReference>
<organism evidence="2 3">
    <name type="scientific">Saccharothrix espanaensis (strain ATCC 51144 / DSM 44229 / JCM 9112 / NBRC 15066 / NRRL 15764)</name>
    <dbReference type="NCBI Taxonomy" id="1179773"/>
    <lineage>
        <taxon>Bacteria</taxon>
        <taxon>Bacillati</taxon>
        <taxon>Actinomycetota</taxon>
        <taxon>Actinomycetes</taxon>
        <taxon>Pseudonocardiales</taxon>
        <taxon>Pseudonocardiaceae</taxon>
        <taxon>Saccharothrix</taxon>
    </lineage>
</organism>
<dbReference type="KEGG" id="sesp:BN6_12280"/>
<protein>
    <recommendedName>
        <fullName evidence="1">Mycothiol-dependent maleylpyruvate isomerase metal-binding domain-containing protein</fullName>
    </recommendedName>
</protein>
<accession>K0JUU5</accession>
<dbReference type="HOGENOM" id="CLU_051661_2_1_11"/>
<evidence type="ECO:0000313" key="3">
    <source>
        <dbReference type="Proteomes" id="UP000006281"/>
    </source>
</evidence>
<dbReference type="Pfam" id="PF11716">
    <property type="entry name" value="MDMPI_N"/>
    <property type="match status" value="1"/>
</dbReference>